<feature type="transmembrane region" description="Helical" evidence="14">
    <location>
        <begin position="552"/>
        <end position="570"/>
    </location>
</feature>
<comment type="subcellular location">
    <subcellularLocation>
        <location evidence="1 12">Membrane</location>
        <topology evidence="1 12">Multi-pass membrane protein</topology>
    </subcellularLocation>
</comment>
<keyword evidence="11" id="KW-0479">Metal-binding</keyword>
<feature type="domain" description="Ion transport" evidence="15">
    <location>
        <begin position="63"/>
        <end position="391"/>
    </location>
</feature>
<dbReference type="PROSITE" id="PS50096">
    <property type="entry name" value="IQ"/>
    <property type="match status" value="1"/>
</dbReference>
<protein>
    <recommendedName>
        <fullName evidence="19">Voltage-gated Ca2+ channel, alpha subunit</fullName>
    </recommendedName>
</protein>
<dbReference type="Gene3D" id="1.20.120.350">
    <property type="entry name" value="Voltage-gated potassium channels. Chain C"/>
    <property type="match status" value="4"/>
</dbReference>
<keyword evidence="3 14" id="KW-0812">Transmembrane</keyword>
<feature type="compositionally biased region" description="Low complexity" evidence="13">
    <location>
        <begin position="841"/>
        <end position="855"/>
    </location>
</feature>
<evidence type="ECO:0000256" key="6">
    <source>
        <dbReference type="ARBA" id="ARBA00022989"/>
    </source>
</evidence>
<feature type="domain" description="Ion transport" evidence="15">
    <location>
        <begin position="489"/>
        <end position="790"/>
    </location>
</feature>
<keyword evidence="18" id="KW-1185">Reference proteome</keyword>
<dbReference type="Proteomes" id="UP000747399">
    <property type="component" value="Unassembled WGS sequence"/>
</dbReference>
<feature type="transmembrane region" description="Helical" evidence="14">
    <location>
        <begin position="1655"/>
        <end position="1679"/>
    </location>
</feature>
<dbReference type="GO" id="GO:0005248">
    <property type="term" value="F:voltage-gated sodium channel activity"/>
    <property type="evidence" value="ECO:0007669"/>
    <property type="project" value="TreeGrafter"/>
</dbReference>
<dbReference type="FunFam" id="1.20.120.350:FF:000009">
    <property type="entry name" value="Voltage-dependent T-type calcium channel subunit alpha"/>
    <property type="match status" value="1"/>
</dbReference>
<evidence type="ECO:0000256" key="14">
    <source>
        <dbReference type="SAM" id="Phobius"/>
    </source>
</evidence>
<keyword evidence="2" id="KW-0813">Transport</keyword>
<feature type="domain" description="Ion transport" evidence="15">
    <location>
        <begin position="1528"/>
        <end position="1827"/>
    </location>
</feature>
<feature type="transmembrane region" description="Helical" evidence="14">
    <location>
        <begin position="1445"/>
        <end position="1466"/>
    </location>
</feature>
<organism evidence="17 18">
    <name type="scientific">Volvox africanus</name>
    <dbReference type="NCBI Taxonomy" id="51714"/>
    <lineage>
        <taxon>Eukaryota</taxon>
        <taxon>Viridiplantae</taxon>
        <taxon>Chlorophyta</taxon>
        <taxon>core chlorophytes</taxon>
        <taxon>Chlorophyceae</taxon>
        <taxon>CS clade</taxon>
        <taxon>Chlamydomonadales</taxon>
        <taxon>Volvocaceae</taxon>
        <taxon>Volvox</taxon>
    </lineage>
</organism>
<feature type="transmembrane region" description="Helical" evidence="14">
    <location>
        <begin position="136"/>
        <end position="157"/>
    </location>
</feature>
<feature type="compositionally biased region" description="Polar residues" evidence="13">
    <location>
        <begin position="2224"/>
        <end position="2236"/>
    </location>
</feature>
<evidence type="ECO:0000313" key="18">
    <source>
        <dbReference type="Proteomes" id="UP000747399"/>
    </source>
</evidence>
<keyword evidence="5 12" id="KW-0851">Voltage-gated channel</keyword>
<gene>
    <name evidence="17" type="ORF">Vafri_21814</name>
</gene>
<feature type="transmembrane region" description="Helical" evidence="14">
    <location>
        <begin position="103"/>
        <end position="124"/>
    </location>
</feature>
<dbReference type="PANTHER" id="PTHR10037">
    <property type="entry name" value="VOLTAGE-GATED CATION CHANNEL CALCIUM AND SODIUM"/>
    <property type="match status" value="1"/>
</dbReference>
<evidence type="ECO:0000259" key="15">
    <source>
        <dbReference type="Pfam" id="PF00520"/>
    </source>
</evidence>
<feature type="transmembrane region" description="Helical" evidence="14">
    <location>
        <begin position="1300"/>
        <end position="1329"/>
    </location>
</feature>
<feature type="binding site" evidence="11">
    <location>
        <position position="745"/>
    </location>
    <ligand>
        <name>Ca(2+)</name>
        <dbReference type="ChEBI" id="CHEBI:29108"/>
    </ligand>
</feature>
<dbReference type="Gene3D" id="1.10.287.70">
    <property type="match status" value="4"/>
</dbReference>
<dbReference type="PANTHER" id="PTHR10037:SF62">
    <property type="entry name" value="SODIUM CHANNEL PROTEIN 60E"/>
    <property type="match status" value="1"/>
</dbReference>
<dbReference type="GO" id="GO:0005891">
    <property type="term" value="C:voltage-gated calcium channel complex"/>
    <property type="evidence" value="ECO:0007669"/>
    <property type="project" value="InterPro"/>
</dbReference>
<feature type="transmembrane region" description="Helical" evidence="14">
    <location>
        <begin position="613"/>
        <end position="633"/>
    </location>
</feature>
<keyword evidence="8 14" id="KW-0472">Membrane</keyword>
<dbReference type="Pfam" id="PF00520">
    <property type="entry name" value="Ion_trans"/>
    <property type="match status" value="4"/>
</dbReference>
<feature type="transmembrane region" description="Helical" evidence="14">
    <location>
        <begin position="1214"/>
        <end position="1235"/>
    </location>
</feature>
<evidence type="ECO:0000256" key="7">
    <source>
        <dbReference type="ARBA" id="ARBA00023065"/>
    </source>
</evidence>
<keyword evidence="12" id="KW-0107">Calcium channel</keyword>
<feature type="transmembrane region" description="Helical" evidence="14">
    <location>
        <begin position="520"/>
        <end position="540"/>
    </location>
</feature>
<evidence type="ECO:0000256" key="8">
    <source>
        <dbReference type="ARBA" id="ARBA00023136"/>
    </source>
</evidence>
<dbReference type="InterPro" id="IPR027359">
    <property type="entry name" value="Volt_channel_dom_sf"/>
</dbReference>
<keyword evidence="9" id="KW-0325">Glycoprotein</keyword>
<feature type="compositionally biased region" description="Low complexity" evidence="13">
    <location>
        <begin position="2108"/>
        <end position="2140"/>
    </location>
</feature>
<dbReference type="PRINTS" id="PR00167">
    <property type="entry name" value="CACHANNEL"/>
</dbReference>
<name>A0A8J4FBX5_9CHLO</name>
<keyword evidence="11 12" id="KW-0106">Calcium</keyword>
<evidence type="ECO:0008006" key="19">
    <source>
        <dbReference type="Google" id="ProtNLM"/>
    </source>
</evidence>
<evidence type="ECO:0000313" key="17">
    <source>
        <dbReference type="EMBL" id="GIL68549.1"/>
    </source>
</evidence>
<evidence type="ECO:0000256" key="10">
    <source>
        <dbReference type="ARBA" id="ARBA00023303"/>
    </source>
</evidence>
<evidence type="ECO:0000256" key="12">
    <source>
        <dbReference type="RuleBase" id="RU003808"/>
    </source>
</evidence>
<keyword evidence="4" id="KW-0677">Repeat</keyword>
<dbReference type="FunFam" id="1.20.120.350:FF:000095">
    <property type="entry name" value="Voltage-gated Ca2+ channel, alpha subunit"/>
    <property type="match status" value="1"/>
</dbReference>
<feature type="region of interest" description="Disordered" evidence="13">
    <location>
        <begin position="977"/>
        <end position="1005"/>
    </location>
</feature>
<proteinExistence type="inferred from homology"/>
<dbReference type="SUPFAM" id="SSF81324">
    <property type="entry name" value="Voltage-gated potassium channels"/>
    <property type="match status" value="4"/>
</dbReference>
<feature type="transmembrane region" description="Helical" evidence="14">
    <location>
        <begin position="1176"/>
        <end position="1194"/>
    </location>
</feature>
<evidence type="ECO:0000256" key="9">
    <source>
        <dbReference type="ARBA" id="ARBA00023180"/>
    </source>
</evidence>
<feature type="domain" description="Voltage-dependent L-type calcium channel IQ-associated" evidence="16">
    <location>
        <begin position="1839"/>
        <end position="1892"/>
    </location>
</feature>
<keyword evidence="7" id="KW-0406">Ion transport</keyword>
<evidence type="ECO:0000256" key="2">
    <source>
        <dbReference type="ARBA" id="ARBA00022448"/>
    </source>
</evidence>
<feature type="transmembrane region" description="Helical" evidence="14">
    <location>
        <begin position="764"/>
        <end position="786"/>
    </location>
</feature>
<evidence type="ECO:0000259" key="16">
    <source>
        <dbReference type="Pfam" id="PF16905"/>
    </source>
</evidence>
<comment type="similarity">
    <text evidence="12">Belongs to the calcium channel alpha-1 subunit (TC 1.A.1.11) family.</text>
</comment>
<feature type="transmembrane region" description="Helical" evidence="14">
    <location>
        <begin position="1255"/>
        <end position="1279"/>
    </location>
</feature>
<evidence type="ECO:0000256" key="13">
    <source>
        <dbReference type="SAM" id="MobiDB-lite"/>
    </source>
</evidence>
<evidence type="ECO:0000256" key="4">
    <source>
        <dbReference type="ARBA" id="ARBA00022737"/>
    </source>
</evidence>
<feature type="transmembrane region" description="Helical" evidence="14">
    <location>
        <begin position="178"/>
        <end position="209"/>
    </location>
</feature>
<feature type="transmembrane region" description="Helical" evidence="14">
    <location>
        <begin position="1793"/>
        <end position="1817"/>
    </location>
</feature>
<comment type="caution">
    <text evidence="17">The sequence shown here is derived from an EMBL/GenBank/DDBJ whole genome shotgun (WGS) entry which is preliminary data.</text>
</comment>
<feature type="domain" description="Ion transport" evidence="15">
    <location>
        <begin position="1175"/>
        <end position="1480"/>
    </location>
</feature>
<feature type="transmembrane region" description="Helical" evidence="14">
    <location>
        <begin position="64"/>
        <end position="82"/>
    </location>
</feature>
<accession>A0A8J4FBX5</accession>
<dbReference type="EMBL" id="BNCO01000120">
    <property type="protein sequence ID" value="GIL68549.1"/>
    <property type="molecule type" value="Genomic_DNA"/>
</dbReference>
<feature type="transmembrane region" description="Helical" evidence="14">
    <location>
        <begin position="357"/>
        <end position="382"/>
    </location>
</feature>
<dbReference type="InterPro" id="IPR043203">
    <property type="entry name" value="VGCC_Ca_Na"/>
</dbReference>
<dbReference type="FunFam" id="1.20.120.350:FF:000068">
    <property type="entry name" value="Sodium channel protein"/>
    <property type="match status" value="1"/>
</dbReference>
<keyword evidence="10" id="KW-0407">Ion channel</keyword>
<feature type="transmembrane region" description="Helical" evidence="14">
    <location>
        <begin position="1566"/>
        <end position="1588"/>
    </location>
</feature>
<dbReference type="InterPro" id="IPR005821">
    <property type="entry name" value="Ion_trans_dom"/>
</dbReference>
<dbReference type="Pfam" id="PF16905">
    <property type="entry name" value="GPHH"/>
    <property type="match status" value="1"/>
</dbReference>
<evidence type="ECO:0000256" key="1">
    <source>
        <dbReference type="ARBA" id="ARBA00004141"/>
    </source>
</evidence>
<evidence type="ECO:0000256" key="5">
    <source>
        <dbReference type="ARBA" id="ARBA00022882"/>
    </source>
</evidence>
<feature type="transmembrane region" description="Helical" evidence="14">
    <location>
        <begin position="487"/>
        <end position="508"/>
    </location>
</feature>
<feature type="transmembrane region" description="Helical" evidence="14">
    <location>
        <begin position="1520"/>
        <end position="1546"/>
    </location>
</feature>
<feature type="region of interest" description="Disordered" evidence="13">
    <location>
        <begin position="2069"/>
        <end position="2285"/>
    </location>
</feature>
<sequence>MLEEHSSGRVVPDSYGQAKDGTAGAAALKHYDVLTAAYPEASCFVFRKSSTFRKACVHVSHSKAFENFVFFIIICNCVTLALSSSRQDFDSTRLGQIVIKIDYAFIAVFTLEMILKIVSMGFVLKKGTYLRDGWNVLDFLVVIFSYLALIKSHNLTGLRTIRALRPLRAVRRIRGMQVLVTTMIGSLPMLFDVFVLCAFTFFMFGIVAVQLFAGALRNRCGTPDFSSAYNVTLPSSNNGNSGGGVGSSGLGSSAAGTVVLANVGYEVPDDQSEVMCSGPLSSEVVWYPSDGEPVALPGKLYAGRHCNDDMYCAPYGNPYDGFVSYDNILWSWLTIFQHITLSGWSDVMYMVMDAVNYWVWIFYVGLIIFGAFFMINLALAVLSVNFSSDNLKQLAEEEHGRAAHAHAAEAVSEEGAGNPGRGVDEAGSSLGGYLLAPVSITNVMAQLRARKLRHDDEDDPTVATGTPPPPELGRLRRLVWRLAVSKGLEVTTAALIVVNIVVMCVNWYGMPYKVEQATSYINYALTGYFAVELVIRIWAFGFAKFFRVGMNIFDFIVVVLSLVEMIIDLVPSMSGVGPLSVLRAFRLLRIFRLARNWKEFDALIRGMFNSVQASIMLVGLMLLFLFISSLIGIELFGYEFMFCDYVEGAKAVCPLGQRVWGDCPNHFYCYLPCSENQNGTWIDAPGSFYNGVAYCQSFCASASAGDAAGGGCEYLAMVGKSQVPRANFDNVLWGVYTVFQLLTGEDWNDIMYNGMRTVSDWASLYFVGAILIGNYLVFNLFIAILLDNLSFKIEESASNGHNKLKGDDNSSTSSSCNGEGKDEEAEAEEEPLPVAVTGEQPPGAAAAGAGAPGPASIAADNRTAVAEEVKPAGELRTSFQSDRGQAGGEGDNGNRLVTAHHLQASAGKRSSDQRPSDGAHDAAIVAATPRAPNPPGRGQQRAPLPPVPPRSTGPTATAAADNRAVQANVLSRASAVAEASEMPSYQASPRLLSPDGDEKEMEKAQTSARNLLPALQLAGSGPKLRWDDSVTMMQSAVAPAASAADYSYTDNMQLNEHGKYKKSETKQSKGTDNGIASKISDMYASRATSKASLDALAREATTASWQQQRGRDISVSRIPRNSSKSVLAHLKSLGSFAGSHPKRPPWQDALEGRSLLLFGPESSLRSATAKLVHSRLFETVIMVLILASSVCLVLDSPGLDPDSRMAKAVRIMDYIFTGAFTLEAVLKIVTFGFVFTGKHAYIRSGWNVLDLFIVMLGWALIIVEEIGVNAQNLTVLRVLRAMRALRPLRAAHHFPGLRMVVSALFAVLPSMINVALVCVFFYLIFAILAVNLFKGELFNCIDAVSGERIDPFYVLPPGEQLTRSWCEAGNRTISQSAYHSHINLTIPEYTILTEWVNTVNNFDNVGVALLTLFQAATLSMWVDITFSAVDAVGVDKQPLWNHSPWVILIFILFIVVCSFFVLNLFIGVTLEKFAELHEAEQGTISLDLTPEQQTWVDVQNLLIRTRMRYKPPMPRNRLRGFVYMVVSHNLFDWFMLLVITTNVAFMAMVHWNMSSTWQDIMSYSNLTYTCIFVVEALAKIVAFGPLSYLRDGWNCFDFIVVLASVASVVLDYSDTRNVSFMPVLRVLRVARVVRLIRNATGMQKLLRTLFNSLPALANVGGAMLLFFFMFAIIGVNLFAGIKYGDNLSAHANFDNFPNAMLLLFRMITGEGWNGIMLDCMQTHNCRLVLQDINITTTTSPPASNQSPSLANATNISTVITILSGTYLDPSDPHLSSLPSNATQNQCPISPVAAVIYFPVFVVLCTFILLQLVIGVLLENLTQAESDAELPISKACVDSFVDAWSHLDGTATGFIHASQLVSLVRSTEPPLGSAGRFNSWVEAQELLFQMDIPLYQGNQVSFIEVLYSLSGAVCGAALPEAAEAKLVNELSKRAPQIEPWGDHTAGHYHAAISVAAAIRGFLLRHNYRDLLGNPVATSGADPLGTTAVAALAATQFRSRAITAGAADSNMLVNGLRLTDLRRELAADNINNSVAVRRPRPGVLNRLPPIAPLRAHRGHEPADALLSARARHSPMPSKGKEGNLPLPSGVGRPGSEVGQWAPGRSQSSGRVRSLPPMRPRSSSGQQQQQQQQQRQGQGQGDPSPSPPPSGGQLTAGPTERRPDRVSSAPAPTAAGSAARDPVPDPAGLDPAAAAAAAPMAARQNPASSMPSSSSATSPLPPRNLGPSFSSTSASQQLPRHSAEGMPRRKIILPSLAGYTPRSGSAGKVSSSDAGGNGGGDAEAGSAK</sequence>
<feature type="compositionally biased region" description="Low complexity" evidence="13">
    <location>
        <begin position="2164"/>
        <end position="2215"/>
    </location>
</feature>
<feature type="region of interest" description="Disordered" evidence="13">
    <location>
        <begin position="928"/>
        <end position="960"/>
    </location>
</feature>
<dbReference type="InterPro" id="IPR031649">
    <property type="entry name" value="GPHH_dom"/>
</dbReference>
<dbReference type="InterPro" id="IPR002077">
    <property type="entry name" value="VDCCAlpha1"/>
</dbReference>
<keyword evidence="6 14" id="KW-1133">Transmembrane helix</keyword>
<feature type="transmembrane region" description="Helical" evidence="14">
    <location>
        <begin position="1595"/>
        <end position="1613"/>
    </location>
</feature>
<dbReference type="GO" id="GO:0005245">
    <property type="term" value="F:voltage-gated calcium channel activity"/>
    <property type="evidence" value="ECO:0007669"/>
    <property type="project" value="InterPro"/>
</dbReference>
<dbReference type="GO" id="GO:0001518">
    <property type="term" value="C:voltage-gated sodium channel complex"/>
    <property type="evidence" value="ECO:0007669"/>
    <property type="project" value="TreeGrafter"/>
</dbReference>
<feature type="region of interest" description="Disordered" evidence="13">
    <location>
        <begin position="799"/>
        <end position="895"/>
    </location>
</feature>
<dbReference type="Gene3D" id="1.10.238.10">
    <property type="entry name" value="EF-hand"/>
    <property type="match status" value="1"/>
</dbReference>
<evidence type="ECO:0000256" key="11">
    <source>
        <dbReference type="PIRSR" id="PIRSR602077-1"/>
    </source>
</evidence>
<keyword evidence="12" id="KW-0109">Calcium transport</keyword>
<dbReference type="GO" id="GO:0046872">
    <property type="term" value="F:metal ion binding"/>
    <property type="evidence" value="ECO:0007669"/>
    <property type="project" value="UniProtKB-KW"/>
</dbReference>
<feature type="compositionally biased region" description="Acidic residues" evidence="13">
    <location>
        <begin position="821"/>
        <end position="831"/>
    </location>
</feature>
<evidence type="ECO:0000256" key="3">
    <source>
        <dbReference type="ARBA" id="ARBA00022692"/>
    </source>
</evidence>
<reference evidence="17" key="1">
    <citation type="journal article" date="2021" name="Proc. Natl. Acad. Sci. U.S.A.">
        <title>Three genomes in the algal genus Volvox reveal the fate of a haploid sex-determining region after a transition to homothallism.</title>
        <authorList>
            <person name="Yamamoto K."/>
            <person name="Hamaji T."/>
            <person name="Kawai-Toyooka H."/>
            <person name="Matsuzaki R."/>
            <person name="Takahashi F."/>
            <person name="Nishimura Y."/>
            <person name="Kawachi M."/>
            <person name="Noguchi H."/>
            <person name="Minakuchi Y."/>
            <person name="Umen J.G."/>
            <person name="Toyoda A."/>
            <person name="Nozaki H."/>
        </authorList>
    </citation>
    <scope>NUCLEOTIDE SEQUENCE</scope>
    <source>
        <strain evidence="17">NIES-3780</strain>
    </source>
</reference>